<dbReference type="AlphaFoldDB" id="A0A482X4I0"/>
<dbReference type="EMBL" id="QKKF02019228">
    <property type="protein sequence ID" value="RZF40181.1"/>
    <property type="molecule type" value="Genomic_DNA"/>
</dbReference>
<gene>
    <name evidence="1" type="ORF">LSTR_LSTR013892</name>
</gene>
<reference evidence="1 2" key="1">
    <citation type="journal article" date="2017" name="Gigascience">
        <title>Genome sequence of the small brown planthopper, Laodelphax striatellus.</title>
        <authorList>
            <person name="Zhu J."/>
            <person name="Jiang F."/>
            <person name="Wang X."/>
            <person name="Yang P."/>
            <person name="Bao Y."/>
            <person name="Zhao W."/>
            <person name="Wang W."/>
            <person name="Lu H."/>
            <person name="Wang Q."/>
            <person name="Cui N."/>
            <person name="Li J."/>
            <person name="Chen X."/>
            <person name="Luo L."/>
            <person name="Yu J."/>
            <person name="Kang L."/>
            <person name="Cui F."/>
        </authorList>
    </citation>
    <scope>NUCLEOTIDE SEQUENCE [LARGE SCALE GENOMIC DNA]</scope>
    <source>
        <strain evidence="1">Lst14</strain>
    </source>
</reference>
<dbReference type="InParanoid" id="A0A482X4I0"/>
<dbReference type="Proteomes" id="UP000291343">
    <property type="component" value="Unassembled WGS sequence"/>
</dbReference>
<protein>
    <submittedName>
        <fullName evidence="1">Uncharacterized protein</fullName>
    </submittedName>
</protein>
<name>A0A482X4I0_LAOST</name>
<evidence type="ECO:0000313" key="2">
    <source>
        <dbReference type="Proteomes" id="UP000291343"/>
    </source>
</evidence>
<comment type="caution">
    <text evidence="1">The sequence shown here is derived from an EMBL/GenBank/DDBJ whole genome shotgun (WGS) entry which is preliminary data.</text>
</comment>
<evidence type="ECO:0000313" key="1">
    <source>
        <dbReference type="EMBL" id="RZF40181.1"/>
    </source>
</evidence>
<organism evidence="1 2">
    <name type="scientific">Laodelphax striatellus</name>
    <name type="common">Small brown planthopper</name>
    <name type="synonym">Delphax striatella</name>
    <dbReference type="NCBI Taxonomy" id="195883"/>
    <lineage>
        <taxon>Eukaryota</taxon>
        <taxon>Metazoa</taxon>
        <taxon>Ecdysozoa</taxon>
        <taxon>Arthropoda</taxon>
        <taxon>Hexapoda</taxon>
        <taxon>Insecta</taxon>
        <taxon>Pterygota</taxon>
        <taxon>Neoptera</taxon>
        <taxon>Paraneoptera</taxon>
        <taxon>Hemiptera</taxon>
        <taxon>Auchenorrhyncha</taxon>
        <taxon>Fulgoroidea</taxon>
        <taxon>Delphacidae</taxon>
        <taxon>Criomorphinae</taxon>
        <taxon>Laodelphax</taxon>
    </lineage>
</organism>
<proteinExistence type="predicted"/>
<accession>A0A482X4I0</accession>
<keyword evidence="2" id="KW-1185">Reference proteome</keyword>
<sequence>MSDSDSHAAASDAVASLRDGVRRFPGCLKIAHAVESVAGAREDHREADIVRRGGYWMVGGERSGVLCESER</sequence>